<evidence type="ECO:0000256" key="1">
    <source>
        <dbReference type="ARBA" id="ARBA00022806"/>
    </source>
</evidence>
<keyword evidence="1" id="KW-0347">Helicase</keyword>
<keyword evidence="1" id="KW-0067">ATP-binding</keyword>
<dbReference type="Gene3D" id="3.40.50.300">
    <property type="entry name" value="P-loop containing nucleotide triphosphate hydrolases"/>
    <property type="match status" value="2"/>
</dbReference>
<keyword evidence="1" id="KW-0547">Nucleotide-binding</keyword>
<feature type="domain" description="DNA2/NAM7 helicase-like C-terminal" evidence="4">
    <location>
        <begin position="782"/>
        <end position="984"/>
    </location>
</feature>
<dbReference type="PANTHER" id="PTHR10887">
    <property type="entry name" value="DNA2/NAM7 HELICASE FAMILY"/>
    <property type="match status" value="1"/>
</dbReference>
<dbReference type="InterPro" id="IPR041677">
    <property type="entry name" value="DNA2/NAM7_AAA_11"/>
</dbReference>
<organism evidence="5 6">
    <name type="scientific">Lithohypha guttulata</name>
    <dbReference type="NCBI Taxonomy" id="1690604"/>
    <lineage>
        <taxon>Eukaryota</taxon>
        <taxon>Fungi</taxon>
        <taxon>Dikarya</taxon>
        <taxon>Ascomycota</taxon>
        <taxon>Pezizomycotina</taxon>
        <taxon>Eurotiomycetes</taxon>
        <taxon>Chaetothyriomycetidae</taxon>
        <taxon>Chaetothyriales</taxon>
        <taxon>Trichomeriaceae</taxon>
        <taxon>Lithohypha</taxon>
    </lineage>
</organism>
<evidence type="ECO:0000313" key="6">
    <source>
        <dbReference type="Proteomes" id="UP001345013"/>
    </source>
</evidence>
<dbReference type="InterPro" id="IPR041679">
    <property type="entry name" value="DNA2/NAM7-like_C"/>
</dbReference>
<feature type="domain" description="DNA2/NAM7 helicase helicase" evidence="3">
    <location>
        <begin position="471"/>
        <end position="766"/>
    </location>
</feature>
<feature type="compositionally biased region" description="Basic and acidic residues" evidence="2">
    <location>
        <begin position="363"/>
        <end position="373"/>
    </location>
</feature>
<keyword evidence="6" id="KW-1185">Reference proteome</keyword>
<name>A0ABR0KDI2_9EURO</name>
<dbReference type="Pfam" id="PF13086">
    <property type="entry name" value="AAA_11"/>
    <property type="match status" value="1"/>
</dbReference>
<dbReference type="InterPro" id="IPR027417">
    <property type="entry name" value="P-loop_NTPase"/>
</dbReference>
<dbReference type="SUPFAM" id="SSF52540">
    <property type="entry name" value="P-loop containing nucleoside triphosphate hydrolases"/>
    <property type="match status" value="1"/>
</dbReference>
<evidence type="ECO:0000256" key="2">
    <source>
        <dbReference type="SAM" id="MobiDB-lite"/>
    </source>
</evidence>
<evidence type="ECO:0000313" key="5">
    <source>
        <dbReference type="EMBL" id="KAK5093920.1"/>
    </source>
</evidence>
<gene>
    <name evidence="5" type="ORF">LTR24_003924</name>
</gene>
<sequence>MLEEGVLQSLWSTSLPAVLLSDTQSAIQRYDDYYVRTDLLMCFNHWRPHFQVRLSLSDRPGGQPIGDSNNIPAARGLGKTLSITFPKASHTVIRSLILTPEAYQSYDLLEKREIDELPADTKTVIDRYKTQNSDCVPTLLEINYRSTDTLTSNLTLQRPEWAKILGKHGLTAGRLTLLVDATSSTQALLETFSRSLQDGRDPLFRFRMQRSNGVDDGAKRESYDRKAFLKKPIASQHVQRLIGYQATDKFLNLREYSTIFSAGAILDRAEELRNVAEYEIDLKTLILVKCADDGPVGGFYGFVKPASNKKFRLRVGDCLDVDFIRHQGPNWRAVVTSPVPVWRGSMIPLWVYPIRPKKDASRNRVRDSFKPDYIDPNGKSRGQLRDAVKSDEGNSVEMKVVGTGDVLDNICRAYETLDDFKNVQSSENTAYTERMIEVLTSRRLDRLPYKDLYGRIKEQILGTDVRKYMKKLNVAQNSAIESSRRLKAGIQIIQGPPGTGKTFLLQQMVVPFLVSERQSVVLVSTPTNHGADDLAHEIRQALYDLRDDPNLPHVRKRYILRLHAPKSENAIMCTQGSKIPKEQVENVKVPLPPRGTQRVMKGAAVQMLERFRANDGTKFEGVRDKRVQDITYSAGYMMLLVSGILPGTEYEERCGDHDPYAKFRMLYVKYNTGEEPFDDSTDEEEEFRELTEDLYKTVLKGASVIVGTTAGISGEDCLQHIRHQVSAIFLDENAHEREDSLAPLFAAGFKLDPCIVLIGDQEQLAPGTQADKQSNAFTPQLEISWMARLIKNGMKYTMLTEQHRMVEDIALLCNTLTYKGKLTNAPGTALNQRLNASQFQEWAQSFTKSTMTPSNRIMLDITQGGLNITQHKRRSKYNDHFVCLVTSLLPSLLRRCKDATVAVLTGYSEQRGNYLRMLGNMKEAKLEHVDKLSVDIFDGGQGRQFDFVIVDLPVNYGVGFLADSRRLNVALTRARNGLLVVCDTKTILAACGVTDYLENLIALFNGCTTTLQGNKDYPSTKYFTPGDDYDD</sequence>
<protein>
    <submittedName>
        <fullName evidence="5">Uncharacterized protein</fullName>
    </submittedName>
</protein>
<dbReference type="EMBL" id="JAVRRG010000038">
    <property type="protein sequence ID" value="KAK5093920.1"/>
    <property type="molecule type" value="Genomic_DNA"/>
</dbReference>
<feature type="region of interest" description="Disordered" evidence="2">
    <location>
        <begin position="363"/>
        <end position="391"/>
    </location>
</feature>
<reference evidence="5 6" key="1">
    <citation type="submission" date="2023-08" db="EMBL/GenBank/DDBJ databases">
        <title>Black Yeasts Isolated from many extreme environments.</title>
        <authorList>
            <person name="Coleine C."/>
            <person name="Stajich J.E."/>
            <person name="Selbmann L."/>
        </authorList>
    </citation>
    <scope>NUCLEOTIDE SEQUENCE [LARGE SCALE GENOMIC DNA]</scope>
    <source>
        <strain evidence="5 6">CCFEE 5885</strain>
    </source>
</reference>
<dbReference type="Pfam" id="PF13087">
    <property type="entry name" value="AAA_12"/>
    <property type="match status" value="1"/>
</dbReference>
<evidence type="ECO:0000259" key="3">
    <source>
        <dbReference type="Pfam" id="PF13086"/>
    </source>
</evidence>
<dbReference type="InterPro" id="IPR045055">
    <property type="entry name" value="DNA2/NAM7-like"/>
</dbReference>
<evidence type="ECO:0000259" key="4">
    <source>
        <dbReference type="Pfam" id="PF13087"/>
    </source>
</evidence>
<dbReference type="CDD" id="cd18808">
    <property type="entry name" value="SF1_C_Upf1"/>
    <property type="match status" value="1"/>
</dbReference>
<dbReference type="PANTHER" id="PTHR10887:SF495">
    <property type="entry name" value="HELICASE SENATAXIN ISOFORM X1-RELATED"/>
    <property type="match status" value="1"/>
</dbReference>
<accession>A0ABR0KDI2</accession>
<comment type="caution">
    <text evidence="5">The sequence shown here is derived from an EMBL/GenBank/DDBJ whole genome shotgun (WGS) entry which is preliminary data.</text>
</comment>
<dbReference type="Proteomes" id="UP001345013">
    <property type="component" value="Unassembled WGS sequence"/>
</dbReference>
<keyword evidence="1" id="KW-0378">Hydrolase</keyword>
<proteinExistence type="predicted"/>
<dbReference type="InterPro" id="IPR047187">
    <property type="entry name" value="SF1_C_Upf1"/>
</dbReference>